<dbReference type="Pfam" id="PF08451">
    <property type="entry name" value="A_deaminase_N"/>
    <property type="match status" value="1"/>
</dbReference>
<dbReference type="SUPFAM" id="SSF51556">
    <property type="entry name" value="Metallo-dependent hydrolases"/>
    <property type="match status" value="1"/>
</dbReference>
<dbReference type="GO" id="GO:0006154">
    <property type="term" value="P:adenosine catabolic process"/>
    <property type="evidence" value="ECO:0007669"/>
    <property type="project" value="InterPro"/>
</dbReference>
<evidence type="ECO:0000256" key="2">
    <source>
        <dbReference type="ARBA" id="ARBA00004613"/>
    </source>
</evidence>
<evidence type="ECO:0000256" key="7">
    <source>
        <dbReference type="ARBA" id="ARBA00022723"/>
    </source>
</evidence>
<comment type="cofactor">
    <cofactor evidence="1">
        <name>Zn(2+)</name>
        <dbReference type="ChEBI" id="CHEBI:29105"/>
    </cofactor>
</comment>
<feature type="domain" description="Adenosine/AMP deaminase N-terminal" evidence="13">
    <location>
        <begin position="8"/>
        <end position="98"/>
    </location>
</feature>
<dbReference type="PANTHER" id="PTHR11409:SF39">
    <property type="entry name" value="ADENOSINE DEAMINASE 2"/>
    <property type="match status" value="1"/>
</dbReference>
<comment type="catalytic activity">
    <reaction evidence="10">
        <text>adenosine + H2O + H(+) = inosine + NH4(+)</text>
        <dbReference type="Rhea" id="RHEA:24408"/>
        <dbReference type="ChEBI" id="CHEBI:15377"/>
        <dbReference type="ChEBI" id="CHEBI:15378"/>
        <dbReference type="ChEBI" id="CHEBI:16335"/>
        <dbReference type="ChEBI" id="CHEBI:17596"/>
        <dbReference type="ChEBI" id="CHEBI:28938"/>
        <dbReference type="EC" id="3.5.4.4"/>
    </reaction>
</comment>
<dbReference type="GO" id="GO:0005615">
    <property type="term" value="C:extracellular space"/>
    <property type="evidence" value="ECO:0007669"/>
    <property type="project" value="InterPro"/>
</dbReference>
<dbReference type="GO" id="GO:0004000">
    <property type="term" value="F:adenosine deaminase activity"/>
    <property type="evidence" value="ECO:0007669"/>
    <property type="project" value="InterPro"/>
</dbReference>
<dbReference type="GO" id="GO:0046872">
    <property type="term" value="F:metal ion binding"/>
    <property type="evidence" value="ECO:0007669"/>
    <property type="project" value="UniProtKB-KW"/>
</dbReference>
<dbReference type="PANTHER" id="PTHR11409">
    <property type="entry name" value="ADENOSINE DEAMINASE"/>
    <property type="match status" value="1"/>
</dbReference>
<evidence type="ECO:0000256" key="6">
    <source>
        <dbReference type="ARBA" id="ARBA00022525"/>
    </source>
</evidence>
<feature type="domain" description="Adenosine deaminase" evidence="12">
    <location>
        <begin position="190"/>
        <end position="479"/>
    </location>
</feature>
<dbReference type="NCBIfam" id="TIGR01431">
    <property type="entry name" value="adm_rel"/>
    <property type="match status" value="1"/>
</dbReference>
<comment type="similarity">
    <text evidence="3">Belongs to the metallo-dependent hydrolases superfamily. Adenosine and AMP deaminases family. ADGF subfamily.</text>
</comment>
<dbReference type="Pfam" id="PF00962">
    <property type="entry name" value="A_deaminase"/>
    <property type="match status" value="1"/>
</dbReference>
<keyword evidence="15" id="KW-1185">Reference proteome</keyword>
<keyword evidence="7" id="KW-0479">Metal-binding</keyword>
<evidence type="ECO:0000256" key="8">
    <source>
        <dbReference type="ARBA" id="ARBA00022729"/>
    </source>
</evidence>
<feature type="signal peptide" evidence="11">
    <location>
        <begin position="1"/>
        <end position="17"/>
    </location>
</feature>
<dbReference type="EC" id="3.5.4.4" evidence="4"/>
<keyword evidence="9" id="KW-0378">Hydrolase</keyword>
<evidence type="ECO:0000259" key="12">
    <source>
        <dbReference type="Pfam" id="PF00962"/>
    </source>
</evidence>
<evidence type="ECO:0000256" key="9">
    <source>
        <dbReference type="ARBA" id="ARBA00022801"/>
    </source>
</evidence>
<evidence type="ECO:0000259" key="13">
    <source>
        <dbReference type="Pfam" id="PF08451"/>
    </source>
</evidence>
<organism evidence="14 15">
    <name type="scientific">Plutella xylostella</name>
    <name type="common">Diamondback moth</name>
    <name type="synonym">Plutella maculipennis</name>
    <dbReference type="NCBI Taxonomy" id="51655"/>
    <lineage>
        <taxon>Eukaryota</taxon>
        <taxon>Metazoa</taxon>
        <taxon>Ecdysozoa</taxon>
        <taxon>Arthropoda</taxon>
        <taxon>Hexapoda</taxon>
        <taxon>Insecta</taxon>
        <taxon>Pterygota</taxon>
        <taxon>Neoptera</taxon>
        <taxon>Endopterygota</taxon>
        <taxon>Lepidoptera</taxon>
        <taxon>Glossata</taxon>
        <taxon>Ditrysia</taxon>
        <taxon>Yponomeutoidea</taxon>
        <taxon>Plutellidae</taxon>
        <taxon>Plutella</taxon>
    </lineage>
</organism>
<dbReference type="Gene3D" id="3.20.20.140">
    <property type="entry name" value="Metal-dependent hydrolases"/>
    <property type="match status" value="1"/>
</dbReference>
<keyword evidence="8 11" id="KW-0732">Signal</keyword>
<evidence type="ECO:0000256" key="1">
    <source>
        <dbReference type="ARBA" id="ARBA00001947"/>
    </source>
</evidence>
<dbReference type="GO" id="GO:0046103">
    <property type="term" value="P:inosine biosynthetic process"/>
    <property type="evidence" value="ECO:0007669"/>
    <property type="project" value="TreeGrafter"/>
</dbReference>
<keyword evidence="6" id="KW-0964">Secreted</keyword>
<dbReference type="InterPro" id="IPR006331">
    <property type="entry name" value="ADGF"/>
</dbReference>
<gene>
    <name evidence="14" type="ORF">PLXY2_LOCUS3363</name>
</gene>
<evidence type="ECO:0000256" key="10">
    <source>
        <dbReference type="ARBA" id="ARBA00047764"/>
    </source>
</evidence>
<dbReference type="InterPro" id="IPR032466">
    <property type="entry name" value="Metal_Hydrolase"/>
</dbReference>
<proteinExistence type="inferred from homology"/>
<evidence type="ECO:0000313" key="14">
    <source>
        <dbReference type="EMBL" id="CAG9104941.1"/>
    </source>
</evidence>
<sequence length="502" mass="57396">MYTVLVLSALCVLVVQAQLEGALDSYYKERESMIEDELAASLGGNLTLSSREISANRILMREKYKEFDFAFQNPSHFNFSRLDMTYRNHIGKSPVYSIMKRMPKGAALHVHSSLMMDAEYMMQLTYEDDLYVCNSYGKMKLQFADGPPALPCPTSWRLLSEVRKEPADKERIDNILSKEFKMDYNAEDDINKVWDRFQKAFRATKMLLLYRPVREKFFYDALKKFYDDNILYIEIRSGLDELYEKNGTVHDKLYLARMYQKVASKFASEHPDFIGVKTILSVARKYNIKQVRDSLSDAVKLKEEMPDFIAGFDLVGQEDLGRPLADFIPALMEVKDKLDLYLHAGETNWFGTSSDENIVDAILLGTKRIGHGYALIKHPILMDAVRKREIAIEVNVISNVVLNLVEDVRNHPLASYLALGLPVVLSSDDPGVWSADALSDDFYVTFMGVASRRADIRTLKQLALNSIRYSALSDAGKSDALRLFNEKWDKFVDDLIESETTQ</sequence>
<evidence type="ECO:0000256" key="11">
    <source>
        <dbReference type="SAM" id="SignalP"/>
    </source>
</evidence>
<feature type="chain" id="PRO_5035820537" description="Adenosine deaminase" evidence="11">
    <location>
        <begin position="18"/>
        <end position="502"/>
    </location>
</feature>
<dbReference type="AlphaFoldDB" id="A0A8S4DRA7"/>
<dbReference type="InterPro" id="IPR006330">
    <property type="entry name" value="Ado/ade_deaminase"/>
</dbReference>
<accession>A0A8S4DRA7</accession>
<evidence type="ECO:0000256" key="5">
    <source>
        <dbReference type="ARBA" id="ARBA00018099"/>
    </source>
</evidence>
<comment type="subcellular location">
    <subcellularLocation>
        <location evidence="2">Secreted</location>
    </subcellularLocation>
</comment>
<reference evidence="14" key="1">
    <citation type="submission" date="2020-11" db="EMBL/GenBank/DDBJ databases">
        <authorList>
            <person name="Whiteford S."/>
        </authorList>
    </citation>
    <scope>NUCLEOTIDE SEQUENCE</scope>
</reference>
<comment type="caution">
    <text evidence="14">The sequence shown here is derived from an EMBL/GenBank/DDBJ whole genome shotgun (WGS) entry which is preliminary data.</text>
</comment>
<protein>
    <recommendedName>
        <fullName evidence="5">Adenosine deaminase</fullName>
        <ecNumber evidence="4">3.5.4.4</ecNumber>
    </recommendedName>
</protein>
<evidence type="ECO:0000313" key="15">
    <source>
        <dbReference type="Proteomes" id="UP000653454"/>
    </source>
</evidence>
<dbReference type="FunFam" id="3.20.20.140:FF:000017">
    <property type="entry name" value="Adenosine deaminase 2"/>
    <property type="match status" value="1"/>
</dbReference>
<dbReference type="EMBL" id="CAJHNJ030000008">
    <property type="protein sequence ID" value="CAG9104941.1"/>
    <property type="molecule type" value="Genomic_DNA"/>
</dbReference>
<evidence type="ECO:0000256" key="4">
    <source>
        <dbReference type="ARBA" id="ARBA00012784"/>
    </source>
</evidence>
<dbReference type="InterPro" id="IPR013659">
    <property type="entry name" value="A_deaminase_N"/>
</dbReference>
<evidence type="ECO:0000256" key="3">
    <source>
        <dbReference type="ARBA" id="ARBA00006083"/>
    </source>
</evidence>
<name>A0A8S4DRA7_PLUXY</name>
<dbReference type="Proteomes" id="UP000653454">
    <property type="component" value="Unassembled WGS sequence"/>
</dbReference>
<dbReference type="InterPro" id="IPR001365">
    <property type="entry name" value="A_deaminase_dom"/>
</dbReference>